<comment type="caution">
    <text evidence="1">The sequence shown here is derived from an EMBL/GenBank/DDBJ whole genome shotgun (WGS) entry which is preliminary data.</text>
</comment>
<dbReference type="SUPFAM" id="SSF53649">
    <property type="entry name" value="Alkaline phosphatase-like"/>
    <property type="match status" value="1"/>
</dbReference>
<dbReference type="PANTHER" id="PTHR43737:SF1">
    <property type="entry name" value="DUF1501 DOMAIN-CONTAINING PROTEIN"/>
    <property type="match status" value="1"/>
</dbReference>
<dbReference type="Proteomes" id="UP000214646">
    <property type="component" value="Unassembled WGS sequence"/>
</dbReference>
<dbReference type="OrthoDB" id="127333at2"/>
<evidence type="ECO:0008006" key="3">
    <source>
        <dbReference type="Google" id="ProtNLM"/>
    </source>
</evidence>
<reference evidence="2" key="1">
    <citation type="submission" date="2017-06" db="EMBL/GenBank/DDBJ databases">
        <title>Genome analysis of Fimbriiglobus ruber SP5, the first member of the order Planctomycetales with confirmed chitinolytic capability.</title>
        <authorList>
            <person name="Ravin N.V."/>
            <person name="Rakitin A.L."/>
            <person name="Ivanova A.A."/>
            <person name="Beletsky A.V."/>
            <person name="Kulichevskaya I.S."/>
            <person name="Mardanov A.V."/>
            <person name="Dedysh S.N."/>
        </authorList>
    </citation>
    <scope>NUCLEOTIDE SEQUENCE [LARGE SCALE GENOMIC DNA]</scope>
    <source>
        <strain evidence="2">SP5</strain>
    </source>
</reference>
<sequence length="481" mass="52633">MLSSTFPTRRQLLARCGAGFGTLALADLLARQGLLASDDTTKSLNPLAPKKPHFPGKAKAVVWIFVNGGPSQVDTWDYKPELAKQDGKALPGMDKNTGFFINDVGPLMKSPFEFKQYGQSGKWVSSIFPNLSKHVDKMAFIHSLWTESNNHSPALFMMNTGLPRMGNPSVGSWVTYGLGSENENLPGFVVMSDPKGRGLPKGHTLNWTSGFLPGAFQGTWLKPSGDPIDNLKRPAGVTSQDQEADLALMTTLNRARIDQSAPDRELEARIKSFELAYRMQAAAPEAMDVARETKETQDLYGIGRPECDHFAKQCLTARRLVERGVRFVQIYSGGMDNQLSWDGHIDIKGNHSQFAGEVDRPVAALLTDLQNKGLLDSTLVIWAGEFGRLPVSQKGNKPGRDHNPHANTAWIAGGGAKGGVSYGATDDVGYKAAVDRADTHDFHATLLHLLGFDHEKLTYMHNGRRYRLTDVHGKVIKAVVA</sequence>
<dbReference type="InterPro" id="IPR010869">
    <property type="entry name" value="DUF1501"/>
</dbReference>
<evidence type="ECO:0000313" key="1">
    <source>
        <dbReference type="EMBL" id="OWK39742.1"/>
    </source>
</evidence>
<evidence type="ECO:0000313" key="2">
    <source>
        <dbReference type="Proteomes" id="UP000214646"/>
    </source>
</evidence>
<dbReference type="InterPro" id="IPR006311">
    <property type="entry name" value="TAT_signal"/>
</dbReference>
<dbReference type="PROSITE" id="PS51318">
    <property type="entry name" value="TAT"/>
    <property type="match status" value="1"/>
</dbReference>
<dbReference type="PANTHER" id="PTHR43737">
    <property type="entry name" value="BLL7424 PROTEIN"/>
    <property type="match status" value="1"/>
</dbReference>
<name>A0A225DE47_9BACT</name>
<accession>A0A225DE47</accession>
<dbReference type="AlphaFoldDB" id="A0A225DE47"/>
<dbReference type="Pfam" id="PF07394">
    <property type="entry name" value="DUF1501"/>
    <property type="match status" value="1"/>
</dbReference>
<dbReference type="RefSeq" id="WP_088256607.1">
    <property type="nucleotide sequence ID" value="NZ_NIDE01000009.1"/>
</dbReference>
<gene>
    <name evidence="1" type="ORF">FRUB_05632</name>
</gene>
<dbReference type="EMBL" id="NIDE01000009">
    <property type="protein sequence ID" value="OWK39742.1"/>
    <property type="molecule type" value="Genomic_DNA"/>
</dbReference>
<dbReference type="InterPro" id="IPR017850">
    <property type="entry name" value="Alkaline_phosphatase_core_sf"/>
</dbReference>
<keyword evidence="2" id="KW-1185">Reference proteome</keyword>
<proteinExistence type="predicted"/>
<protein>
    <recommendedName>
        <fullName evidence="3">Sulfatase</fullName>
    </recommendedName>
</protein>
<organism evidence="1 2">
    <name type="scientific">Fimbriiglobus ruber</name>
    <dbReference type="NCBI Taxonomy" id="1908690"/>
    <lineage>
        <taxon>Bacteria</taxon>
        <taxon>Pseudomonadati</taxon>
        <taxon>Planctomycetota</taxon>
        <taxon>Planctomycetia</taxon>
        <taxon>Gemmatales</taxon>
        <taxon>Gemmataceae</taxon>
        <taxon>Fimbriiglobus</taxon>
    </lineage>
</organism>